<dbReference type="OrthoDB" id="286107at2759"/>
<proteinExistence type="inferred from homology"/>
<dbReference type="InterPro" id="IPR027417">
    <property type="entry name" value="P-loop_NTPase"/>
</dbReference>
<gene>
    <name evidence="3" type="ORF">PXEA_LOCUS37353</name>
</gene>
<dbReference type="AlphaFoldDB" id="A0A448XSI7"/>
<feature type="domain" description="Dynein heavy chain AAA module D4" evidence="2">
    <location>
        <begin position="28"/>
        <end position="179"/>
    </location>
</feature>
<reference evidence="3" key="1">
    <citation type="submission" date="2018-11" db="EMBL/GenBank/DDBJ databases">
        <authorList>
            <consortium name="Pathogen Informatics"/>
        </authorList>
    </citation>
    <scope>NUCLEOTIDE SEQUENCE</scope>
</reference>
<evidence type="ECO:0000313" key="3">
    <source>
        <dbReference type="EMBL" id="VEL43913.1"/>
    </source>
</evidence>
<evidence type="ECO:0000256" key="1">
    <source>
        <dbReference type="ARBA" id="ARBA00008887"/>
    </source>
</evidence>
<dbReference type="GO" id="GO:0045505">
    <property type="term" value="F:dynein intermediate chain binding"/>
    <property type="evidence" value="ECO:0007669"/>
    <property type="project" value="InterPro"/>
</dbReference>
<organism evidence="3 4">
    <name type="scientific">Protopolystoma xenopodis</name>
    <dbReference type="NCBI Taxonomy" id="117903"/>
    <lineage>
        <taxon>Eukaryota</taxon>
        <taxon>Metazoa</taxon>
        <taxon>Spiralia</taxon>
        <taxon>Lophotrochozoa</taxon>
        <taxon>Platyhelminthes</taxon>
        <taxon>Monogenea</taxon>
        <taxon>Polyopisthocotylea</taxon>
        <taxon>Polystomatidea</taxon>
        <taxon>Polystomatidae</taxon>
        <taxon>Protopolystoma</taxon>
    </lineage>
</organism>
<dbReference type="EMBL" id="CAAALY010286764">
    <property type="protein sequence ID" value="VEL43913.1"/>
    <property type="molecule type" value="Genomic_DNA"/>
</dbReference>
<protein>
    <recommendedName>
        <fullName evidence="2">Dynein heavy chain AAA module D4 domain-containing protein</fullName>
    </recommendedName>
</protein>
<comment type="caution">
    <text evidence="3">The sequence shown here is derived from an EMBL/GenBank/DDBJ whole genome shotgun (WGS) entry which is preliminary data.</text>
</comment>
<dbReference type="Proteomes" id="UP000784294">
    <property type="component" value="Unassembled WGS sequence"/>
</dbReference>
<dbReference type="InterPro" id="IPR026983">
    <property type="entry name" value="DHC"/>
</dbReference>
<dbReference type="Gene3D" id="1.20.920.20">
    <property type="match status" value="1"/>
</dbReference>
<evidence type="ECO:0000313" key="4">
    <source>
        <dbReference type="Proteomes" id="UP000784294"/>
    </source>
</evidence>
<keyword evidence="4" id="KW-1185">Reference proteome</keyword>
<comment type="similarity">
    <text evidence="1">Belongs to the dynein heavy chain family.</text>
</comment>
<dbReference type="GO" id="GO:0007018">
    <property type="term" value="P:microtubule-based movement"/>
    <property type="evidence" value="ECO:0007669"/>
    <property type="project" value="InterPro"/>
</dbReference>
<dbReference type="Gene3D" id="3.40.50.300">
    <property type="entry name" value="P-loop containing nucleotide triphosphate hydrolases"/>
    <property type="match status" value="1"/>
</dbReference>
<dbReference type="PANTHER" id="PTHR46961">
    <property type="entry name" value="DYNEIN HEAVY CHAIN 1, AXONEMAL-LIKE PROTEIN"/>
    <property type="match status" value="1"/>
</dbReference>
<accession>A0A448XSI7</accession>
<dbReference type="GO" id="GO:0030286">
    <property type="term" value="C:dynein complex"/>
    <property type="evidence" value="ECO:0007669"/>
    <property type="project" value="InterPro"/>
</dbReference>
<dbReference type="PANTHER" id="PTHR46961:SF19">
    <property type="entry name" value="DYNEIN HEAVY CHAIN 5, AXONEMAL"/>
    <property type="match status" value="1"/>
</dbReference>
<dbReference type="GO" id="GO:0051959">
    <property type="term" value="F:dynein light intermediate chain binding"/>
    <property type="evidence" value="ECO:0007669"/>
    <property type="project" value="InterPro"/>
</dbReference>
<sequence>MLLALLVRRDGDFNLHRGCLVAFLVVKVNGVFHRDEMDEILGTLAGTYHREFPKLPFETEHVADYYVDRVKRNMHIVLCFSPVGEKFRQRALSFPGLIAGCTIDWFHSWPREALVAVGQHVLADFPPCQLGEPQMAASCVQAVASMHNRVVEVCKLFMQQYRRSYHVTPKSYLFFLSGCKEVSLPSLG</sequence>
<dbReference type="Pfam" id="PF12780">
    <property type="entry name" value="AAA_8"/>
    <property type="match status" value="1"/>
</dbReference>
<name>A0A448XSI7_9PLAT</name>
<dbReference type="InterPro" id="IPR024317">
    <property type="entry name" value="Dynein_heavy_chain_D4_dom"/>
</dbReference>
<evidence type="ECO:0000259" key="2">
    <source>
        <dbReference type="Pfam" id="PF12780"/>
    </source>
</evidence>